<protein>
    <recommendedName>
        <fullName evidence="5">Integral membrane protein</fullName>
    </recommendedName>
</protein>
<dbReference type="PANTHER" id="PTHR31410">
    <property type="entry name" value="TRANSMEMBRANE PROTEIN 246"/>
    <property type="match status" value="1"/>
</dbReference>
<evidence type="ECO:0000313" key="3">
    <source>
        <dbReference type="EMBL" id="KAK4124404.1"/>
    </source>
</evidence>
<evidence type="ECO:0008006" key="5">
    <source>
        <dbReference type="Google" id="ProtNLM"/>
    </source>
</evidence>
<gene>
    <name evidence="3" type="ORF">N657DRAFT_572112</name>
</gene>
<dbReference type="PANTHER" id="PTHR31410:SF1">
    <property type="entry name" value="POST-GPI ATTACHMENT TO PROTEINS FACTOR 4"/>
    <property type="match status" value="1"/>
</dbReference>
<dbReference type="GO" id="GO:0006506">
    <property type="term" value="P:GPI anchor biosynthetic process"/>
    <property type="evidence" value="ECO:0007669"/>
    <property type="project" value="InterPro"/>
</dbReference>
<organism evidence="3 4">
    <name type="scientific">Parathielavia appendiculata</name>
    <dbReference type="NCBI Taxonomy" id="2587402"/>
    <lineage>
        <taxon>Eukaryota</taxon>
        <taxon>Fungi</taxon>
        <taxon>Dikarya</taxon>
        <taxon>Ascomycota</taxon>
        <taxon>Pezizomycotina</taxon>
        <taxon>Sordariomycetes</taxon>
        <taxon>Sordariomycetidae</taxon>
        <taxon>Sordariales</taxon>
        <taxon>Chaetomiaceae</taxon>
        <taxon>Parathielavia</taxon>
    </lineage>
</organism>
<evidence type="ECO:0000313" key="4">
    <source>
        <dbReference type="Proteomes" id="UP001302602"/>
    </source>
</evidence>
<feature type="signal peptide" evidence="2">
    <location>
        <begin position="1"/>
        <end position="26"/>
    </location>
</feature>
<dbReference type="CDD" id="cd22189">
    <property type="entry name" value="PGAP4-like_fungal"/>
    <property type="match status" value="1"/>
</dbReference>
<dbReference type="InterPro" id="IPR029675">
    <property type="entry name" value="PGAP4"/>
</dbReference>
<reference evidence="3" key="2">
    <citation type="submission" date="2023-05" db="EMBL/GenBank/DDBJ databases">
        <authorList>
            <consortium name="Lawrence Berkeley National Laboratory"/>
            <person name="Steindorff A."/>
            <person name="Hensen N."/>
            <person name="Bonometti L."/>
            <person name="Westerberg I."/>
            <person name="Brannstrom I.O."/>
            <person name="Guillou S."/>
            <person name="Cros-Aarteil S."/>
            <person name="Calhoun S."/>
            <person name="Haridas S."/>
            <person name="Kuo A."/>
            <person name="Mondo S."/>
            <person name="Pangilinan J."/>
            <person name="Riley R."/>
            <person name="Labutti K."/>
            <person name="Andreopoulos B."/>
            <person name="Lipzen A."/>
            <person name="Chen C."/>
            <person name="Yanf M."/>
            <person name="Daum C."/>
            <person name="Ng V."/>
            <person name="Clum A."/>
            <person name="Ohm R."/>
            <person name="Martin F."/>
            <person name="Silar P."/>
            <person name="Natvig D."/>
            <person name="Lalanne C."/>
            <person name="Gautier V."/>
            <person name="Ament-Velasquez S.L."/>
            <person name="Kruys A."/>
            <person name="Hutchinson M.I."/>
            <person name="Powell A.J."/>
            <person name="Barry K."/>
            <person name="Miller A.N."/>
            <person name="Grigoriev I.V."/>
            <person name="Debuchy R."/>
            <person name="Gladieux P."/>
            <person name="Thoren M.H."/>
            <person name="Johannesson H."/>
        </authorList>
    </citation>
    <scope>NUCLEOTIDE SEQUENCE</scope>
    <source>
        <strain evidence="3">CBS 731.68</strain>
    </source>
</reference>
<keyword evidence="1" id="KW-0472">Membrane</keyword>
<accession>A0AAN6Z4Z5</accession>
<keyword evidence="1" id="KW-1133">Transmembrane helix</keyword>
<sequence>MSLSRLNAGFLTVWVLLLMLCSFNSYDDPSSIFYDKERGYQLRFSRERATEADVFLRNIPPKLPPDEKQFLCVGVPSINRTTQSFLSHTIATLTDNLTPQERASIHLVVLLADRPSDRHSAYGQQWLESLADEVLLYGKPPTSGNSSIYRTVPFDLVPDRTRGDGRVENMRLDHSLLVETCRDHDADYFVLVEDDIIASRDWFARLKRGLAYVEAKTVKTKQEWIYLRLFYSELLMGWNSEEWLTYAVHVFLTYAVALIVFLVARKRFRLGAAGSSKYVQRCRYVTALAFGFWLPALIALYFLAGRVAVSRINPLAWNSHGVREMPNYGCCAQGLVFPRRQLDGVFQLMRFPPYDFPGDMILEGYAGDRGLKKWALDPSVFQHVGFTESSEGPRRAEVWNFSFERIRPGSSWIWG</sequence>
<comment type="caution">
    <text evidence="3">The sequence shown here is derived from an EMBL/GenBank/DDBJ whole genome shotgun (WGS) entry which is preliminary data.</text>
</comment>
<dbReference type="GeneID" id="87825631"/>
<dbReference type="EMBL" id="MU853227">
    <property type="protein sequence ID" value="KAK4124404.1"/>
    <property type="molecule type" value="Genomic_DNA"/>
</dbReference>
<evidence type="ECO:0000256" key="1">
    <source>
        <dbReference type="SAM" id="Phobius"/>
    </source>
</evidence>
<evidence type="ECO:0000256" key="2">
    <source>
        <dbReference type="SAM" id="SignalP"/>
    </source>
</evidence>
<name>A0AAN6Z4Z5_9PEZI</name>
<reference evidence="3" key="1">
    <citation type="journal article" date="2023" name="Mol. Phylogenet. Evol.">
        <title>Genome-scale phylogeny and comparative genomics of the fungal order Sordariales.</title>
        <authorList>
            <person name="Hensen N."/>
            <person name="Bonometti L."/>
            <person name="Westerberg I."/>
            <person name="Brannstrom I.O."/>
            <person name="Guillou S."/>
            <person name="Cros-Aarteil S."/>
            <person name="Calhoun S."/>
            <person name="Haridas S."/>
            <person name="Kuo A."/>
            <person name="Mondo S."/>
            <person name="Pangilinan J."/>
            <person name="Riley R."/>
            <person name="LaButti K."/>
            <person name="Andreopoulos B."/>
            <person name="Lipzen A."/>
            <person name="Chen C."/>
            <person name="Yan M."/>
            <person name="Daum C."/>
            <person name="Ng V."/>
            <person name="Clum A."/>
            <person name="Steindorff A."/>
            <person name="Ohm R.A."/>
            <person name="Martin F."/>
            <person name="Silar P."/>
            <person name="Natvig D.O."/>
            <person name="Lalanne C."/>
            <person name="Gautier V."/>
            <person name="Ament-Velasquez S.L."/>
            <person name="Kruys A."/>
            <person name="Hutchinson M.I."/>
            <person name="Powell A.J."/>
            <person name="Barry K."/>
            <person name="Miller A.N."/>
            <person name="Grigoriev I.V."/>
            <person name="Debuchy R."/>
            <person name="Gladieux P."/>
            <person name="Hiltunen Thoren M."/>
            <person name="Johannesson H."/>
        </authorList>
    </citation>
    <scope>NUCLEOTIDE SEQUENCE</scope>
    <source>
        <strain evidence="3">CBS 731.68</strain>
    </source>
</reference>
<dbReference type="RefSeq" id="XP_062648175.1">
    <property type="nucleotide sequence ID" value="XM_062788861.1"/>
</dbReference>
<feature type="transmembrane region" description="Helical" evidence="1">
    <location>
        <begin position="284"/>
        <end position="304"/>
    </location>
</feature>
<keyword evidence="2" id="KW-0732">Signal</keyword>
<keyword evidence="1" id="KW-0812">Transmembrane</keyword>
<dbReference type="AlphaFoldDB" id="A0AAN6Z4Z5"/>
<dbReference type="Proteomes" id="UP001302602">
    <property type="component" value="Unassembled WGS sequence"/>
</dbReference>
<feature type="chain" id="PRO_5042935726" description="Integral membrane protein" evidence="2">
    <location>
        <begin position="27"/>
        <end position="415"/>
    </location>
</feature>
<feature type="transmembrane region" description="Helical" evidence="1">
    <location>
        <begin position="243"/>
        <end position="264"/>
    </location>
</feature>
<dbReference type="GO" id="GO:0016757">
    <property type="term" value="F:glycosyltransferase activity"/>
    <property type="evidence" value="ECO:0007669"/>
    <property type="project" value="InterPro"/>
</dbReference>
<dbReference type="GO" id="GO:0000139">
    <property type="term" value="C:Golgi membrane"/>
    <property type="evidence" value="ECO:0007669"/>
    <property type="project" value="InterPro"/>
</dbReference>
<keyword evidence="4" id="KW-1185">Reference proteome</keyword>
<proteinExistence type="predicted"/>